<evidence type="ECO:0000256" key="1">
    <source>
        <dbReference type="SAM" id="MobiDB-lite"/>
    </source>
</evidence>
<dbReference type="AlphaFoldDB" id="A0A5C4LSA4"/>
<proteinExistence type="predicted"/>
<protein>
    <submittedName>
        <fullName evidence="3">DUF305 domain-containing protein</fullName>
    </submittedName>
</protein>
<feature type="region of interest" description="Disordered" evidence="1">
    <location>
        <begin position="17"/>
        <end position="38"/>
    </location>
</feature>
<name>A0A5C4LSA4_9PSEU</name>
<sequence>MSVAAAGLVLAGCSSGDDSSHSGMAMSSAAATPAPAQAGTHNAADVTFAQDMIPHHQQAVEMAGLAASRTTNTQVKDLATRIRNAQDPEIQQMTGWLGQWGATSSSAMPSMPDANHGSMPGMMADADMQRLQEAGGAEFDKMFLQMMVEHHQGAVEMARTELAQGASADAKALAQRIIDSQTAEITEMQQLLTKL</sequence>
<feature type="domain" description="DUF305" evidence="2">
    <location>
        <begin position="45"/>
        <end position="192"/>
    </location>
</feature>
<gene>
    <name evidence="3" type="ORF">FG385_28710</name>
</gene>
<dbReference type="Proteomes" id="UP000305546">
    <property type="component" value="Unassembled WGS sequence"/>
</dbReference>
<dbReference type="EMBL" id="VDFW01000035">
    <property type="protein sequence ID" value="TNC21326.1"/>
    <property type="molecule type" value="Genomic_DNA"/>
</dbReference>
<evidence type="ECO:0000313" key="3">
    <source>
        <dbReference type="EMBL" id="TNC21326.1"/>
    </source>
</evidence>
<dbReference type="InterPro" id="IPR012347">
    <property type="entry name" value="Ferritin-like"/>
</dbReference>
<dbReference type="InterPro" id="IPR005183">
    <property type="entry name" value="DUF305_CopM-like"/>
</dbReference>
<accession>A0A5C4LSA4</accession>
<dbReference type="OrthoDB" id="26872at2"/>
<reference evidence="3 4" key="1">
    <citation type="submission" date="2019-06" db="EMBL/GenBank/DDBJ databases">
        <title>Amycolatopsis alkalitolerans sp. nov., isolated from Gastrodia elata Blume.</title>
        <authorList>
            <person name="Narsing Rao M.P."/>
            <person name="Li W.J."/>
        </authorList>
    </citation>
    <scope>NUCLEOTIDE SEQUENCE [LARGE SCALE GENOMIC DNA]</scope>
    <source>
        <strain evidence="3 4">SYSUP0005</strain>
    </source>
</reference>
<evidence type="ECO:0000259" key="2">
    <source>
        <dbReference type="Pfam" id="PF03713"/>
    </source>
</evidence>
<dbReference type="Gene3D" id="1.20.1260.10">
    <property type="match status" value="1"/>
</dbReference>
<keyword evidence="4" id="KW-1185">Reference proteome</keyword>
<evidence type="ECO:0000313" key="4">
    <source>
        <dbReference type="Proteomes" id="UP000305546"/>
    </source>
</evidence>
<dbReference type="Pfam" id="PF03713">
    <property type="entry name" value="DUF305"/>
    <property type="match status" value="1"/>
</dbReference>
<comment type="caution">
    <text evidence="3">The sequence shown here is derived from an EMBL/GenBank/DDBJ whole genome shotgun (WGS) entry which is preliminary data.</text>
</comment>
<dbReference type="PANTHER" id="PTHR36933:SF1">
    <property type="entry name" value="SLL0788 PROTEIN"/>
    <property type="match status" value="1"/>
</dbReference>
<dbReference type="PANTHER" id="PTHR36933">
    <property type="entry name" value="SLL0788 PROTEIN"/>
    <property type="match status" value="1"/>
</dbReference>
<organism evidence="3 4">
    <name type="scientific">Amycolatopsis alkalitolerans</name>
    <dbReference type="NCBI Taxonomy" id="2547244"/>
    <lineage>
        <taxon>Bacteria</taxon>
        <taxon>Bacillati</taxon>
        <taxon>Actinomycetota</taxon>
        <taxon>Actinomycetes</taxon>
        <taxon>Pseudonocardiales</taxon>
        <taxon>Pseudonocardiaceae</taxon>
        <taxon>Amycolatopsis</taxon>
    </lineage>
</organism>